<keyword evidence="2" id="KW-0732">Signal</keyword>
<comment type="caution">
    <text evidence="3">The sequence shown here is derived from an EMBL/GenBank/DDBJ whole genome shotgun (WGS) entry which is preliminary data.</text>
</comment>
<organism evidence="3 4">
    <name type="scientific">Pristionchus entomophagus</name>
    <dbReference type="NCBI Taxonomy" id="358040"/>
    <lineage>
        <taxon>Eukaryota</taxon>
        <taxon>Metazoa</taxon>
        <taxon>Ecdysozoa</taxon>
        <taxon>Nematoda</taxon>
        <taxon>Chromadorea</taxon>
        <taxon>Rhabditida</taxon>
        <taxon>Rhabditina</taxon>
        <taxon>Diplogasteromorpha</taxon>
        <taxon>Diplogasteroidea</taxon>
        <taxon>Neodiplogasteridae</taxon>
        <taxon>Pristionchus</taxon>
    </lineage>
</organism>
<feature type="chain" id="PRO_5043741932" evidence="2">
    <location>
        <begin position="21"/>
        <end position="119"/>
    </location>
</feature>
<feature type="compositionally biased region" description="Polar residues" evidence="1">
    <location>
        <begin position="97"/>
        <end position="109"/>
    </location>
</feature>
<feature type="region of interest" description="Disordered" evidence="1">
    <location>
        <begin position="97"/>
        <end position="119"/>
    </location>
</feature>
<gene>
    <name evidence="3" type="ORF">PENTCL1PPCAC_27632</name>
</gene>
<proteinExistence type="predicted"/>
<evidence type="ECO:0000313" key="4">
    <source>
        <dbReference type="Proteomes" id="UP001432027"/>
    </source>
</evidence>
<evidence type="ECO:0000256" key="1">
    <source>
        <dbReference type="SAM" id="MobiDB-lite"/>
    </source>
</evidence>
<feature type="non-terminal residue" evidence="3">
    <location>
        <position position="1"/>
    </location>
</feature>
<reference evidence="3" key="1">
    <citation type="submission" date="2023-10" db="EMBL/GenBank/DDBJ databases">
        <title>Genome assembly of Pristionchus species.</title>
        <authorList>
            <person name="Yoshida K."/>
            <person name="Sommer R.J."/>
        </authorList>
    </citation>
    <scope>NUCLEOTIDE SEQUENCE</scope>
    <source>
        <strain evidence="3">RS0144</strain>
    </source>
</reference>
<dbReference type="EMBL" id="BTSX01000006">
    <property type="protein sequence ID" value="GMT05458.1"/>
    <property type="molecule type" value="Genomic_DNA"/>
</dbReference>
<accession>A0AAV5UGG6</accession>
<dbReference type="AlphaFoldDB" id="A0AAV5UGG6"/>
<keyword evidence="4" id="KW-1185">Reference proteome</keyword>
<dbReference type="Proteomes" id="UP001432027">
    <property type="component" value="Unassembled WGS sequence"/>
</dbReference>
<evidence type="ECO:0000313" key="3">
    <source>
        <dbReference type="EMBL" id="GMT05458.1"/>
    </source>
</evidence>
<name>A0AAV5UGG6_9BILA</name>
<protein>
    <submittedName>
        <fullName evidence="3">Uncharacterized protein</fullName>
    </submittedName>
</protein>
<evidence type="ECO:0000256" key="2">
    <source>
        <dbReference type="SAM" id="SignalP"/>
    </source>
</evidence>
<sequence length="119" mass="13472">FLLPLLALLAVTAAWRRAPAEKGVLFKEPKDLVNGRSESTNAVKDRVRDCWDIMQCKSVLKRVLVKGNTEEERYNDLLRAINSVEVKDWLKKIDSVTNPTVEPESTTEPSGEAAHLYDY</sequence>
<feature type="signal peptide" evidence="2">
    <location>
        <begin position="1"/>
        <end position="20"/>
    </location>
</feature>